<evidence type="ECO:0000313" key="2">
    <source>
        <dbReference type="Proteomes" id="UP000046395"/>
    </source>
</evidence>
<feature type="region of interest" description="Disordered" evidence="1">
    <location>
        <begin position="63"/>
        <end position="86"/>
    </location>
</feature>
<sequence length="134" mass="14671">MEIEKEGQLPFLDVLRKRAAMAFSFNGNPNFNSTAIVFSATAAAGTLVLWSVDKLQRLISSFGRNRTESPADMGTPQTSEVGSGESDFECAFHNRGIGQSEFSGNFSFGNGRLQDQQCTRKVREKATCSHQKKG</sequence>
<keyword evidence="2" id="KW-1185">Reference proteome</keyword>
<evidence type="ECO:0000256" key="1">
    <source>
        <dbReference type="SAM" id="MobiDB-lite"/>
    </source>
</evidence>
<dbReference type="AlphaFoldDB" id="A0A5S6QVN4"/>
<accession>A0A5S6QVN4</accession>
<protein>
    <submittedName>
        <fullName evidence="3">Uncharacterized protein</fullName>
    </submittedName>
</protein>
<dbReference type="WBParaSite" id="TMUE_3000010952.1">
    <property type="protein sequence ID" value="TMUE_3000010952.1"/>
    <property type="gene ID" value="WBGene00285097"/>
</dbReference>
<reference evidence="3" key="1">
    <citation type="submission" date="2019-12" db="UniProtKB">
        <authorList>
            <consortium name="WormBaseParasite"/>
        </authorList>
    </citation>
    <scope>IDENTIFICATION</scope>
</reference>
<proteinExistence type="predicted"/>
<dbReference type="Proteomes" id="UP000046395">
    <property type="component" value="Unassembled WGS sequence"/>
</dbReference>
<evidence type="ECO:0000313" key="3">
    <source>
        <dbReference type="WBParaSite" id="TMUE_3000010952.1"/>
    </source>
</evidence>
<name>A0A5S6QVN4_TRIMR</name>
<organism evidence="2 3">
    <name type="scientific">Trichuris muris</name>
    <name type="common">Mouse whipworm</name>
    <dbReference type="NCBI Taxonomy" id="70415"/>
    <lineage>
        <taxon>Eukaryota</taxon>
        <taxon>Metazoa</taxon>
        <taxon>Ecdysozoa</taxon>
        <taxon>Nematoda</taxon>
        <taxon>Enoplea</taxon>
        <taxon>Dorylaimia</taxon>
        <taxon>Trichinellida</taxon>
        <taxon>Trichuridae</taxon>
        <taxon>Trichuris</taxon>
    </lineage>
</organism>